<dbReference type="CDD" id="cd08054">
    <property type="entry name" value="gp6"/>
    <property type="match status" value="1"/>
</dbReference>
<protein>
    <submittedName>
        <fullName evidence="1">Phage gp6-like head-tail connector protein</fullName>
    </submittedName>
</protein>
<sequence length="96" mass="11114">MILEDIKEYLRLDYDDEDKYLQELIEISDIYIDSMVGEGYKIDAKAVKLANLLKKKIISDMFENRSTHIEGANNLKRDIIVTSILDKLALYGDVNE</sequence>
<dbReference type="RefSeq" id="WP_003374116.1">
    <property type="nucleotide sequence ID" value="NZ_JACBBA010000002.1"/>
</dbReference>
<dbReference type="AlphaFoldDB" id="A0A6B4JKD2"/>
<dbReference type="InterPro" id="IPR021146">
    <property type="entry name" value="Phage_gp6-like_head-tail"/>
</dbReference>
<evidence type="ECO:0000313" key="2">
    <source>
        <dbReference type="Proteomes" id="UP000486903"/>
    </source>
</evidence>
<proteinExistence type="predicted"/>
<accession>A0A6B4JKD2</accession>
<dbReference type="Proteomes" id="UP000486903">
    <property type="component" value="Unassembled WGS sequence"/>
</dbReference>
<dbReference type="Pfam" id="PF05135">
    <property type="entry name" value="Phage_connect_1"/>
    <property type="match status" value="1"/>
</dbReference>
<organism evidence="1 2">
    <name type="scientific">Clostridium botulinum</name>
    <dbReference type="NCBI Taxonomy" id="1491"/>
    <lineage>
        <taxon>Bacteria</taxon>
        <taxon>Bacillati</taxon>
        <taxon>Bacillota</taxon>
        <taxon>Clostridia</taxon>
        <taxon>Eubacteriales</taxon>
        <taxon>Clostridiaceae</taxon>
        <taxon>Clostridium</taxon>
    </lineage>
</organism>
<dbReference type="NCBIfam" id="TIGR01560">
    <property type="entry name" value="put_DNA_pack"/>
    <property type="match status" value="1"/>
</dbReference>
<evidence type="ECO:0000313" key="1">
    <source>
        <dbReference type="EMBL" id="NFV25215.1"/>
    </source>
</evidence>
<comment type="caution">
    <text evidence="1">The sequence shown here is derived from an EMBL/GenBank/DDBJ whole genome shotgun (WGS) entry which is preliminary data.</text>
</comment>
<dbReference type="EMBL" id="SXFB01000002">
    <property type="protein sequence ID" value="NFV25215.1"/>
    <property type="molecule type" value="Genomic_DNA"/>
</dbReference>
<gene>
    <name evidence="1" type="ORF">FDG31_03385</name>
</gene>
<dbReference type="InterPro" id="IPR006450">
    <property type="entry name" value="Phage_HK97_gp6-like"/>
</dbReference>
<name>A0A6B4JKD2_CLOBO</name>
<dbReference type="Gene3D" id="1.10.3230.30">
    <property type="entry name" value="Phage gp6-like head-tail connector protein"/>
    <property type="match status" value="1"/>
</dbReference>
<reference evidence="1 2" key="1">
    <citation type="submission" date="2019-04" db="EMBL/GenBank/DDBJ databases">
        <title>Genome sequencing of Clostridium botulinum Groups I-IV and Clostridium butyricum.</title>
        <authorList>
            <person name="Brunt J."/>
            <person name="Van Vliet A.H.M."/>
            <person name="Stringer S.C."/>
            <person name="Carter A.T."/>
            <person name="Peck M.W."/>
        </authorList>
    </citation>
    <scope>NUCLEOTIDE SEQUENCE [LARGE SCALE GENOMIC DNA]</scope>
    <source>
        <strain evidence="1 2">BL81</strain>
    </source>
</reference>